<dbReference type="OrthoDB" id="9838398at2"/>
<comment type="caution">
    <text evidence="2">The sequence shown here is derived from an EMBL/GenBank/DDBJ whole genome shotgun (WGS) entry which is preliminary data.</text>
</comment>
<keyword evidence="3" id="KW-1185">Reference proteome</keyword>
<name>A0A562J912_9FIRM</name>
<reference evidence="2 3" key="1">
    <citation type="submission" date="2019-07" db="EMBL/GenBank/DDBJ databases">
        <title>Genomic Encyclopedia of Type Strains, Phase I: the one thousand microbial genomes (KMG-I) project.</title>
        <authorList>
            <person name="Kyrpides N."/>
        </authorList>
    </citation>
    <scope>NUCLEOTIDE SEQUENCE [LARGE SCALE GENOMIC DNA]</scope>
    <source>
        <strain evidence="2 3">DSM 13558</strain>
    </source>
</reference>
<organism evidence="2 3">
    <name type="scientific">Sedimentibacter saalensis</name>
    <dbReference type="NCBI Taxonomy" id="130788"/>
    <lineage>
        <taxon>Bacteria</taxon>
        <taxon>Bacillati</taxon>
        <taxon>Bacillota</taxon>
        <taxon>Tissierellia</taxon>
        <taxon>Sedimentibacter</taxon>
    </lineage>
</organism>
<sequence length="440" mass="51660">MSTVDTLTGNGMDDLKELQQRLNYESIKHQFRPKLIGGLNEDDVSQYIEYIEDKFHKLEQENKKYMDLNYNLKKQLEVQIEENMSLQENMDDSKQRINIFIAENKNKDALIKTMNDNFSLEKEALQNEILKIKEKRKELENMLSEAKFTIAESEEYKSRLEENNSQLKSRINIVEKENEKIEILMEDISILTEEKASLEKMLSEISIKTNQVNEYEVRQKELESKLNDLEPELKKSREYAAELEENSNVMAAKLTELENKTKSMEDSNAQIDKLCQELKNQLEAEKSKNDKQMMYLEMSKQKITSLEATVKESMTELEEQRKISDRAEQELQLEKAKASSSKINGFKEELESIYKKIEVLENEAAQHVKNINELQQQLSLEQIRANKAENNLTAYSKLVSDFKDKFEKEQNMLEAQYRNFLNNRSQLHSEISDLVEINIM</sequence>
<evidence type="ECO:0000313" key="2">
    <source>
        <dbReference type="EMBL" id="TWH79434.1"/>
    </source>
</evidence>
<proteinExistence type="predicted"/>
<evidence type="ECO:0000313" key="3">
    <source>
        <dbReference type="Proteomes" id="UP000315343"/>
    </source>
</evidence>
<evidence type="ECO:0000256" key="1">
    <source>
        <dbReference type="SAM" id="Coils"/>
    </source>
</evidence>
<protein>
    <submittedName>
        <fullName evidence="2">Uncharacterized protein</fullName>
    </submittedName>
</protein>
<dbReference type="AlphaFoldDB" id="A0A562J912"/>
<dbReference type="RefSeq" id="WP_145083853.1">
    <property type="nucleotide sequence ID" value="NZ_VLKH01000006.1"/>
</dbReference>
<accession>A0A562J912</accession>
<feature type="coiled-coil region" evidence="1">
    <location>
        <begin position="48"/>
        <end position="423"/>
    </location>
</feature>
<dbReference type="EMBL" id="VLKH01000006">
    <property type="protein sequence ID" value="TWH79434.1"/>
    <property type="molecule type" value="Genomic_DNA"/>
</dbReference>
<dbReference type="Proteomes" id="UP000315343">
    <property type="component" value="Unassembled WGS sequence"/>
</dbReference>
<gene>
    <name evidence="2" type="ORF">LY60_02413</name>
</gene>
<keyword evidence="1" id="KW-0175">Coiled coil</keyword>